<accession>A0AAN6IQ99</accession>
<dbReference type="GO" id="GO:0006357">
    <property type="term" value="P:regulation of transcription by RNA polymerase II"/>
    <property type="evidence" value="ECO:0007669"/>
    <property type="project" value="TreeGrafter"/>
</dbReference>
<dbReference type="FunFam" id="3.30.420.40:FF:000191">
    <property type="entry name" value="Retrograde regulation protein 2"/>
    <property type="match status" value="1"/>
</dbReference>
<protein>
    <submittedName>
        <fullName evidence="4">Retrograde regulation protein 2</fullName>
    </submittedName>
</protein>
<dbReference type="Proteomes" id="UP001161757">
    <property type="component" value="Unassembled WGS sequence"/>
</dbReference>
<evidence type="ECO:0000313" key="4">
    <source>
        <dbReference type="EMBL" id="KAJ8986522.1"/>
    </source>
</evidence>
<name>A0AAN6IQ99_EXODE</name>
<evidence type="ECO:0000259" key="2">
    <source>
        <dbReference type="Pfam" id="PF02541"/>
    </source>
</evidence>
<proteinExistence type="predicted"/>
<dbReference type="SUPFAM" id="SSF53067">
    <property type="entry name" value="Actin-like ATPase domain"/>
    <property type="match status" value="2"/>
</dbReference>
<feature type="compositionally biased region" description="Low complexity" evidence="1">
    <location>
        <begin position="204"/>
        <end position="234"/>
    </location>
</feature>
<reference evidence="4" key="1">
    <citation type="submission" date="2023-01" db="EMBL/GenBank/DDBJ databases">
        <title>Exophiala dermititidis isolated from Cystic Fibrosis Patient.</title>
        <authorList>
            <person name="Kurbessoian T."/>
            <person name="Crocker A."/>
            <person name="Murante D."/>
            <person name="Hogan D.A."/>
            <person name="Stajich J.E."/>
        </authorList>
    </citation>
    <scope>NUCLEOTIDE SEQUENCE</scope>
    <source>
        <strain evidence="4">Ex8</strain>
    </source>
</reference>
<comment type="caution">
    <text evidence="4">The sequence shown here is derived from an EMBL/GenBank/DDBJ whole genome shotgun (WGS) entry which is preliminary data.</text>
</comment>
<feature type="domain" description="RTG2 C-terminal" evidence="3">
    <location>
        <begin position="378"/>
        <end position="610"/>
    </location>
</feature>
<evidence type="ECO:0000256" key="1">
    <source>
        <dbReference type="SAM" id="MobiDB-lite"/>
    </source>
</evidence>
<feature type="region of interest" description="Disordered" evidence="1">
    <location>
        <begin position="190"/>
        <end position="238"/>
    </location>
</feature>
<dbReference type="PANTHER" id="PTHR30005">
    <property type="entry name" value="EXOPOLYPHOSPHATASE"/>
    <property type="match status" value="1"/>
</dbReference>
<dbReference type="InterPro" id="IPR050273">
    <property type="entry name" value="GppA/Ppx_hydrolase"/>
</dbReference>
<sequence length="612" mass="66180">MLRTPAPSSLYGLVDMGSNGIRFSITDLSPTTARCLPTVYQDREGISLFDAQYSTGVKGPIPQETIDEVLCALLKFKTACRDFGVPDTNIRVLATEATRNAVNSEDFRRQIKDATRGWEVDLLPKEAEGRIGALGVASSFESVEGLVMDLGGGSTQITWMIAKDGKVQTSPKGSISFPYGAAALTRQLAGLSESESDETESVKKSPPSKQKPWPSLIRGASSSSDTSSEQTPTTRAELSEQMKAQFRQAYEDLELPESLRHKAKHSGLTLYLSGGGFRGWGYLLMSQHRVSPYPIPIINGFYVAKREFQQTATISAVAAEQSVFRISKRRAAQVPAVSFLVNALVEALPMISSIRFCQGGVREGFLFDTLDSSLRAQNPLVAATAQYGSVSAAEIGDLLRSGLPGENDLGRSLPATFTASLVRALADLMYIHLTLPKESRAVSALHAPLTGVLASAHGISHADRAILALALSARWDPDGELLPPPYGDLRTRLRNTLTHQEVFWANYLGALAALVGTVYPAGRVTEPPRLKLAARWADGLGKKGLSQGVVLQITCAKQQEQNSTPEVHDPMTTPPVLNPLVYELEKLGKKKNRVGGEHGYGVPIEVEIERVL</sequence>
<feature type="domain" description="Ppx/GppA phosphatase N-terminal" evidence="2">
    <location>
        <begin position="36"/>
        <end position="188"/>
    </location>
</feature>
<dbReference type="Pfam" id="PF23566">
    <property type="entry name" value="RTG2_C"/>
    <property type="match status" value="1"/>
</dbReference>
<dbReference type="Gene3D" id="1.10.3210.10">
    <property type="entry name" value="Hypothetical protein af1432"/>
    <property type="match status" value="1"/>
</dbReference>
<dbReference type="InterPro" id="IPR003695">
    <property type="entry name" value="Ppx_GppA_N"/>
</dbReference>
<dbReference type="Gene3D" id="3.30.420.150">
    <property type="entry name" value="Exopolyphosphatase. Domain 2"/>
    <property type="match status" value="1"/>
</dbReference>
<dbReference type="AlphaFoldDB" id="A0AAN6IQ99"/>
<dbReference type="Pfam" id="PF02541">
    <property type="entry name" value="Ppx-GppA"/>
    <property type="match status" value="2"/>
</dbReference>
<dbReference type="InterPro" id="IPR043129">
    <property type="entry name" value="ATPase_NBD"/>
</dbReference>
<dbReference type="Gene3D" id="3.30.420.40">
    <property type="match status" value="1"/>
</dbReference>
<dbReference type="EMBL" id="JAJGCB010000036">
    <property type="protein sequence ID" value="KAJ8986522.1"/>
    <property type="molecule type" value="Genomic_DNA"/>
</dbReference>
<dbReference type="PANTHER" id="PTHR30005:SF0">
    <property type="entry name" value="RETROGRADE REGULATION PROTEIN 2"/>
    <property type="match status" value="1"/>
</dbReference>
<organism evidence="4 5">
    <name type="scientific">Exophiala dermatitidis</name>
    <name type="common">Black yeast-like fungus</name>
    <name type="synonym">Wangiella dermatitidis</name>
    <dbReference type="NCBI Taxonomy" id="5970"/>
    <lineage>
        <taxon>Eukaryota</taxon>
        <taxon>Fungi</taxon>
        <taxon>Dikarya</taxon>
        <taxon>Ascomycota</taxon>
        <taxon>Pezizomycotina</taxon>
        <taxon>Eurotiomycetes</taxon>
        <taxon>Chaetothyriomycetidae</taxon>
        <taxon>Chaetothyriales</taxon>
        <taxon>Herpotrichiellaceae</taxon>
        <taxon>Exophiala</taxon>
    </lineage>
</organism>
<dbReference type="InterPro" id="IPR057512">
    <property type="entry name" value="RTG2_C"/>
</dbReference>
<gene>
    <name evidence="4" type="primary">RTG2_2</name>
    <name evidence="4" type="ORF">HRR80_009432</name>
</gene>
<evidence type="ECO:0000259" key="3">
    <source>
        <dbReference type="Pfam" id="PF23566"/>
    </source>
</evidence>
<feature type="domain" description="Ppx/GppA phosphatase N-terminal" evidence="2">
    <location>
        <begin position="239"/>
        <end position="372"/>
    </location>
</feature>
<evidence type="ECO:0000313" key="5">
    <source>
        <dbReference type="Proteomes" id="UP001161757"/>
    </source>
</evidence>